<dbReference type="Pfam" id="PF00307">
    <property type="entry name" value="CH"/>
    <property type="match status" value="1"/>
</dbReference>
<feature type="region of interest" description="Disordered" evidence="3">
    <location>
        <begin position="294"/>
        <end position="354"/>
    </location>
</feature>
<organism evidence="5 6">
    <name type="scientific">Blomia tropicalis</name>
    <name type="common">Mite</name>
    <dbReference type="NCBI Taxonomy" id="40697"/>
    <lineage>
        <taxon>Eukaryota</taxon>
        <taxon>Metazoa</taxon>
        <taxon>Ecdysozoa</taxon>
        <taxon>Arthropoda</taxon>
        <taxon>Chelicerata</taxon>
        <taxon>Arachnida</taxon>
        <taxon>Acari</taxon>
        <taxon>Acariformes</taxon>
        <taxon>Sarcoptiformes</taxon>
        <taxon>Astigmata</taxon>
        <taxon>Glycyphagoidea</taxon>
        <taxon>Echimyopodidae</taxon>
        <taxon>Blomia</taxon>
    </lineage>
</organism>
<accession>A0A9Q0M9B7</accession>
<dbReference type="InterPro" id="IPR036872">
    <property type="entry name" value="CH_dom_sf"/>
</dbReference>
<dbReference type="Proteomes" id="UP001142055">
    <property type="component" value="Chromosome 2"/>
</dbReference>
<dbReference type="InterPro" id="IPR044801">
    <property type="entry name" value="Filamin"/>
</dbReference>
<dbReference type="EMBL" id="JAPWDV010000002">
    <property type="protein sequence ID" value="KAJ6220452.1"/>
    <property type="molecule type" value="Genomic_DNA"/>
</dbReference>
<keyword evidence="6" id="KW-1185">Reference proteome</keyword>
<comment type="caution">
    <text evidence="5">The sequence shown here is derived from an EMBL/GenBank/DDBJ whole genome shotgun (WGS) entry which is preliminary data.</text>
</comment>
<feature type="compositionally biased region" description="Polar residues" evidence="3">
    <location>
        <begin position="299"/>
        <end position="330"/>
    </location>
</feature>
<evidence type="ECO:0000256" key="2">
    <source>
        <dbReference type="SAM" id="Coils"/>
    </source>
</evidence>
<dbReference type="SUPFAM" id="SSF47576">
    <property type="entry name" value="Calponin-homology domain, CH-domain"/>
    <property type="match status" value="1"/>
</dbReference>
<dbReference type="GO" id="GO:0030036">
    <property type="term" value="P:actin cytoskeleton organization"/>
    <property type="evidence" value="ECO:0007669"/>
    <property type="project" value="InterPro"/>
</dbReference>
<dbReference type="GO" id="GO:0051015">
    <property type="term" value="F:actin filament binding"/>
    <property type="evidence" value="ECO:0007669"/>
    <property type="project" value="InterPro"/>
</dbReference>
<feature type="coiled-coil region" evidence="2">
    <location>
        <begin position="432"/>
        <end position="463"/>
    </location>
</feature>
<dbReference type="PANTHER" id="PTHR38537:SF8">
    <property type="entry name" value="FILAMIN-A"/>
    <property type="match status" value="1"/>
</dbReference>
<dbReference type="PROSITE" id="PS50021">
    <property type="entry name" value="CH"/>
    <property type="match status" value="1"/>
</dbReference>
<dbReference type="InterPro" id="IPR001715">
    <property type="entry name" value="CH_dom"/>
</dbReference>
<feature type="domain" description="Calponin-homology (CH)" evidence="4">
    <location>
        <begin position="18"/>
        <end position="120"/>
    </location>
</feature>
<evidence type="ECO:0000259" key="4">
    <source>
        <dbReference type="PROSITE" id="PS50021"/>
    </source>
</evidence>
<evidence type="ECO:0000256" key="3">
    <source>
        <dbReference type="SAM" id="MobiDB-lite"/>
    </source>
</evidence>
<evidence type="ECO:0000256" key="1">
    <source>
        <dbReference type="ARBA" id="ARBA00022737"/>
    </source>
</evidence>
<name>A0A9Q0M9B7_BLOTA</name>
<sequence>MALCIRFLFMSQDFLNNTVRRKRLLEWLNDKLKAPFTPSNFTTDWCDGIRLCALCEVISPGSCPRYDLLNPNNAHNNIKLGLNLIQSYLDVKPNITVKEIYECSRMGLISGVRSRRARFSIFFYDPLPVINLIFEIVGPNGSFSSEKVVAEFNQIIESDDEDDYSNERSAKQLEIKSYDQMQALIIRAAMQQHATDKNLKIPFFYKLFTDHILITYVPLFTVSIEESEYLDGEITEIGPKFEPGFQYPVCLLKSHRNWPLENMGTVVRTKVVKKSIVANGKEYDYNDFMNSNYREDIHQNPNDTNSLEHVSRKSLSFTESKNSFSNTSKPTKARNQEQREIQHGNGAIDSEKTTTTLERVTKKITKISNRKVSFEKLTNNFAKKIKEKTKIPLLKGSLDNGKEDQRVNKEIPNIKIVEENNFKQSQKCPSLKEMMDQNSKQFNENLNKLKKTLEQNLSQYKTRLETNL</sequence>
<dbReference type="PANTHER" id="PTHR38537">
    <property type="entry name" value="JITTERBUG, ISOFORM N"/>
    <property type="match status" value="1"/>
</dbReference>
<gene>
    <name evidence="5" type="ORF">RDWZM_006264</name>
</gene>
<dbReference type="Gene3D" id="1.10.418.10">
    <property type="entry name" value="Calponin-like domain"/>
    <property type="match status" value="1"/>
</dbReference>
<keyword evidence="2" id="KW-0175">Coiled coil</keyword>
<dbReference type="AlphaFoldDB" id="A0A9Q0M9B7"/>
<keyword evidence="1" id="KW-0677">Repeat</keyword>
<evidence type="ECO:0000313" key="6">
    <source>
        <dbReference type="Proteomes" id="UP001142055"/>
    </source>
</evidence>
<dbReference type="OMA" id="WINSIVQ"/>
<reference evidence="5" key="1">
    <citation type="submission" date="2022-12" db="EMBL/GenBank/DDBJ databases">
        <title>Genome assemblies of Blomia tropicalis.</title>
        <authorList>
            <person name="Cui Y."/>
        </authorList>
    </citation>
    <scope>NUCLEOTIDE SEQUENCE</scope>
    <source>
        <tissue evidence="5">Adult mites</tissue>
    </source>
</reference>
<dbReference type="SMART" id="SM00033">
    <property type="entry name" value="CH"/>
    <property type="match status" value="1"/>
</dbReference>
<proteinExistence type="predicted"/>
<evidence type="ECO:0000313" key="5">
    <source>
        <dbReference type="EMBL" id="KAJ6220452.1"/>
    </source>
</evidence>
<protein>
    <recommendedName>
        <fullName evidence="4">Calponin-homology (CH) domain-containing protein</fullName>
    </recommendedName>
</protein>